<evidence type="ECO:0000313" key="2">
    <source>
        <dbReference type="Proteomes" id="UP000886501"/>
    </source>
</evidence>
<keyword evidence="2" id="KW-1185">Reference proteome</keyword>
<accession>A0ACB6ZPB6</accession>
<name>A0ACB6ZPB6_THEGA</name>
<dbReference type="EMBL" id="MU117974">
    <property type="protein sequence ID" value="KAF9651610.1"/>
    <property type="molecule type" value="Genomic_DNA"/>
</dbReference>
<reference evidence="1" key="1">
    <citation type="submission" date="2019-10" db="EMBL/GenBank/DDBJ databases">
        <authorList>
            <consortium name="DOE Joint Genome Institute"/>
            <person name="Kuo A."/>
            <person name="Miyauchi S."/>
            <person name="Kiss E."/>
            <person name="Drula E."/>
            <person name="Kohler A."/>
            <person name="Sanchez-Garcia M."/>
            <person name="Andreopoulos B."/>
            <person name="Barry K.W."/>
            <person name="Bonito G."/>
            <person name="Buee M."/>
            <person name="Carver A."/>
            <person name="Chen C."/>
            <person name="Cichocki N."/>
            <person name="Clum A."/>
            <person name="Culley D."/>
            <person name="Crous P.W."/>
            <person name="Fauchery L."/>
            <person name="Girlanda M."/>
            <person name="Hayes R."/>
            <person name="Keri Z."/>
            <person name="Labutti K."/>
            <person name="Lipzen A."/>
            <person name="Lombard V."/>
            <person name="Magnuson J."/>
            <person name="Maillard F."/>
            <person name="Morin E."/>
            <person name="Murat C."/>
            <person name="Nolan M."/>
            <person name="Ohm R."/>
            <person name="Pangilinan J."/>
            <person name="Pereira M."/>
            <person name="Perotto S."/>
            <person name="Peter M."/>
            <person name="Riley R."/>
            <person name="Sitrit Y."/>
            <person name="Stielow B."/>
            <person name="Szollosi G."/>
            <person name="Zifcakova L."/>
            <person name="Stursova M."/>
            <person name="Spatafora J.W."/>
            <person name="Tedersoo L."/>
            <person name="Vaario L.-M."/>
            <person name="Yamada A."/>
            <person name="Yan M."/>
            <person name="Wang P."/>
            <person name="Xu J."/>
            <person name="Bruns T."/>
            <person name="Baldrian P."/>
            <person name="Vilgalys R."/>
            <person name="Henrissat B."/>
            <person name="Grigoriev I.V."/>
            <person name="Hibbett D."/>
            <person name="Nagy L.G."/>
            <person name="Martin F.M."/>
        </authorList>
    </citation>
    <scope>NUCLEOTIDE SEQUENCE</scope>
    <source>
        <strain evidence="1">P2</strain>
    </source>
</reference>
<dbReference type="Proteomes" id="UP000886501">
    <property type="component" value="Unassembled WGS sequence"/>
</dbReference>
<reference evidence="1" key="2">
    <citation type="journal article" date="2020" name="Nat. Commun.">
        <title>Large-scale genome sequencing of mycorrhizal fungi provides insights into the early evolution of symbiotic traits.</title>
        <authorList>
            <person name="Miyauchi S."/>
            <person name="Kiss E."/>
            <person name="Kuo A."/>
            <person name="Drula E."/>
            <person name="Kohler A."/>
            <person name="Sanchez-Garcia M."/>
            <person name="Morin E."/>
            <person name="Andreopoulos B."/>
            <person name="Barry K.W."/>
            <person name="Bonito G."/>
            <person name="Buee M."/>
            <person name="Carver A."/>
            <person name="Chen C."/>
            <person name="Cichocki N."/>
            <person name="Clum A."/>
            <person name="Culley D."/>
            <person name="Crous P.W."/>
            <person name="Fauchery L."/>
            <person name="Girlanda M."/>
            <person name="Hayes R.D."/>
            <person name="Keri Z."/>
            <person name="LaButti K."/>
            <person name="Lipzen A."/>
            <person name="Lombard V."/>
            <person name="Magnuson J."/>
            <person name="Maillard F."/>
            <person name="Murat C."/>
            <person name="Nolan M."/>
            <person name="Ohm R.A."/>
            <person name="Pangilinan J."/>
            <person name="Pereira M.F."/>
            <person name="Perotto S."/>
            <person name="Peter M."/>
            <person name="Pfister S."/>
            <person name="Riley R."/>
            <person name="Sitrit Y."/>
            <person name="Stielow J.B."/>
            <person name="Szollosi G."/>
            <person name="Zifcakova L."/>
            <person name="Stursova M."/>
            <person name="Spatafora J.W."/>
            <person name="Tedersoo L."/>
            <person name="Vaario L.M."/>
            <person name="Yamada A."/>
            <person name="Yan M."/>
            <person name="Wang P."/>
            <person name="Xu J."/>
            <person name="Bruns T."/>
            <person name="Baldrian P."/>
            <person name="Vilgalys R."/>
            <person name="Dunand C."/>
            <person name="Henrissat B."/>
            <person name="Grigoriev I.V."/>
            <person name="Hibbett D."/>
            <person name="Nagy L.G."/>
            <person name="Martin F.M."/>
        </authorList>
    </citation>
    <scope>NUCLEOTIDE SEQUENCE</scope>
    <source>
        <strain evidence="1">P2</strain>
    </source>
</reference>
<sequence>MEIDGLLEELMVYHPKRRIAITSVPLLPLPEEFPLTDEPTASKSPRSSKDSHFPSASPSLKSKRSFTPITPSTDGWRSPSTLASVPERKVSSDCFGHTKPPGSSGVLPPDTLQAPEDVSRDSYLSPSSENRFLLGTDCRFLYRFNWMYAGFSRSITPSRIFSEIFRVLGVQYIWLEWILYCPAQL</sequence>
<comment type="caution">
    <text evidence="1">The sequence shown here is derived from an EMBL/GenBank/DDBJ whole genome shotgun (WGS) entry which is preliminary data.</text>
</comment>
<gene>
    <name evidence="1" type="ORF">BDM02DRAFT_650101</name>
</gene>
<evidence type="ECO:0000313" key="1">
    <source>
        <dbReference type="EMBL" id="KAF9651610.1"/>
    </source>
</evidence>
<organism evidence="1 2">
    <name type="scientific">Thelephora ganbajun</name>
    <name type="common">Ganba fungus</name>
    <dbReference type="NCBI Taxonomy" id="370292"/>
    <lineage>
        <taxon>Eukaryota</taxon>
        <taxon>Fungi</taxon>
        <taxon>Dikarya</taxon>
        <taxon>Basidiomycota</taxon>
        <taxon>Agaricomycotina</taxon>
        <taxon>Agaricomycetes</taxon>
        <taxon>Thelephorales</taxon>
        <taxon>Thelephoraceae</taxon>
        <taxon>Thelephora</taxon>
    </lineage>
</organism>
<protein>
    <submittedName>
        <fullName evidence="1">Uncharacterized protein</fullName>
    </submittedName>
</protein>
<proteinExistence type="predicted"/>